<evidence type="ECO:0000313" key="1">
    <source>
        <dbReference type="EMBL" id="JAH03416.1"/>
    </source>
</evidence>
<reference evidence="1" key="1">
    <citation type="submission" date="2014-11" db="EMBL/GenBank/DDBJ databases">
        <authorList>
            <person name="Amaro Gonzalez C."/>
        </authorList>
    </citation>
    <scope>NUCLEOTIDE SEQUENCE</scope>
</reference>
<protein>
    <submittedName>
        <fullName evidence="1">Uncharacterized protein</fullName>
    </submittedName>
</protein>
<accession>A0A0E9PFM6</accession>
<reference evidence="1" key="2">
    <citation type="journal article" date="2015" name="Fish Shellfish Immunol.">
        <title>Early steps in the European eel (Anguilla anguilla)-Vibrio vulnificus interaction in the gills: Role of the RtxA13 toxin.</title>
        <authorList>
            <person name="Callol A."/>
            <person name="Pajuelo D."/>
            <person name="Ebbesson L."/>
            <person name="Teles M."/>
            <person name="MacKenzie S."/>
            <person name="Amaro C."/>
        </authorList>
    </citation>
    <scope>NUCLEOTIDE SEQUENCE</scope>
</reference>
<proteinExistence type="predicted"/>
<sequence length="45" mass="5045">MVGRGHPAKLRVGKAACPIYLYTTESLALFRVSYRNDHTLSPLKL</sequence>
<name>A0A0E9PFM6_ANGAN</name>
<organism evidence="1">
    <name type="scientific">Anguilla anguilla</name>
    <name type="common">European freshwater eel</name>
    <name type="synonym">Muraena anguilla</name>
    <dbReference type="NCBI Taxonomy" id="7936"/>
    <lineage>
        <taxon>Eukaryota</taxon>
        <taxon>Metazoa</taxon>
        <taxon>Chordata</taxon>
        <taxon>Craniata</taxon>
        <taxon>Vertebrata</taxon>
        <taxon>Euteleostomi</taxon>
        <taxon>Actinopterygii</taxon>
        <taxon>Neopterygii</taxon>
        <taxon>Teleostei</taxon>
        <taxon>Anguilliformes</taxon>
        <taxon>Anguillidae</taxon>
        <taxon>Anguilla</taxon>
    </lineage>
</organism>
<dbReference type="AlphaFoldDB" id="A0A0E9PFM6"/>
<dbReference type="EMBL" id="GBXM01105161">
    <property type="protein sequence ID" value="JAH03416.1"/>
    <property type="molecule type" value="Transcribed_RNA"/>
</dbReference>